<organism evidence="5 6">
    <name type="scientific">Symbiodinium natans</name>
    <dbReference type="NCBI Taxonomy" id="878477"/>
    <lineage>
        <taxon>Eukaryota</taxon>
        <taxon>Sar</taxon>
        <taxon>Alveolata</taxon>
        <taxon>Dinophyceae</taxon>
        <taxon>Suessiales</taxon>
        <taxon>Symbiodiniaceae</taxon>
        <taxon>Symbiodinium</taxon>
    </lineage>
</organism>
<proteinExistence type="predicted"/>
<dbReference type="GO" id="GO:0005634">
    <property type="term" value="C:nucleus"/>
    <property type="evidence" value="ECO:0007669"/>
    <property type="project" value="TreeGrafter"/>
</dbReference>
<keyword evidence="6" id="KW-1185">Reference proteome</keyword>
<dbReference type="PROSITE" id="PS50837">
    <property type="entry name" value="NACHT"/>
    <property type="match status" value="1"/>
</dbReference>
<dbReference type="SUPFAM" id="SSF52047">
    <property type="entry name" value="RNI-like"/>
    <property type="match status" value="4"/>
</dbReference>
<dbReference type="EMBL" id="CAJNDS010002775">
    <property type="protein sequence ID" value="CAE7592485.1"/>
    <property type="molecule type" value="Genomic_DNA"/>
</dbReference>
<dbReference type="InterPro" id="IPR007111">
    <property type="entry name" value="NACHT_NTPase"/>
</dbReference>
<dbReference type="GO" id="GO:0005524">
    <property type="term" value="F:ATP binding"/>
    <property type="evidence" value="ECO:0007669"/>
    <property type="project" value="UniProtKB-KW"/>
</dbReference>
<dbReference type="OrthoDB" id="184583at2759"/>
<dbReference type="Pfam" id="PF05729">
    <property type="entry name" value="NACHT"/>
    <property type="match status" value="2"/>
</dbReference>
<dbReference type="SUPFAM" id="SSF52540">
    <property type="entry name" value="P-loop containing nucleoside triphosphate hydrolases"/>
    <property type="match status" value="2"/>
</dbReference>
<dbReference type="GO" id="GO:0005096">
    <property type="term" value="F:GTPase activator activity"/>
    <property type="evidence" value="ECO:0007669"/>
    <property type="project" value="InterPro"/>
</dbReference>
<accession>A0A812UXP1</accession>
<keyword evidence="2" id="KW-0067">ATP-binding</keyword>
<evidence type="ECO:0000256" key="3">
    <source>
        <dbReference type="SAM" id="MobiDB-lite"/>
    </source>
</evidence>
<sequence>MSSLCSEVAPPGVPEEVGPAEACRVALRNPEAGSHSDSESEMETHSEKRGFLGSLLQACKHAARLRTQVQHFEKALRAERSTAIAAYAQKLTASDAAASDRKAAKVDGAVEASLQQLCQARLRARREAAALAQVPQGIQLQVFLDLVEENKEWLELPTGRGKGRKNMYDVCAELVIVHTTCEEKVLVLSEEAARKLSVALEKQSEERLFEEGSLQFRKNTVLEGIEVGAFTIEGVLCEGGSMRKDYWADTDRQRRWRTAAEHGRTAQECLEEVQDVQELPEALCGGQLGEESARRNKGLLKKAGTAIVLRKGVAYAELYDPGEFAPLNAFVSHYWGEATLEFKASLLLHAQKVFPSDPGKMVYYICTFCNNQHCVDLGTDWRQSPFNRALEWVASCYEECQEPMYGAVMMFDKDCSTLTRIWCIFEIFRCSTLGIQLDLYTCDGQLCRSSHEALLTQLMREILQKVQDIDIRYCDASEQSDKVMIEAAIAEHPGGWTAVFGTIQLQVVDLLSFAAILAVTRDKLTGRRIDPEDLELRDMRTGEVKLSTQVIKDCIQGEGPSRILLTGPGGSGKTVFSMEVVRLAAELAGANSASILPVRVPLAELAQYAEEGHAGYQDPSPDLLQRWAKRAFGPDSRELDRGDRRLVLVLDGFDEAGKARRRILDWLQTWLRENLHRCACVVLTSRPSGTSQVLDASGEAREPVPSPVLGKLSERYLLTQDVFPPGCHVQLSDGPGSPAINKVVTSEEGFLLRVEGLDLGPGTHEVPVRRKDPRTIFSATVLIKQDDAPRALLLLDQALLDAGGDPAKKKKLVVVDGTGRRCQDERGKSEGVGIDKWVWPVRIFYVQSSGVGELGRAEVTLQQADGAVFLTGGVGVGDVVRLGSQEICLDPTERCCGVFLEQAVEQQPARMVELSLQAEVSAWLQFLPLELLALRPAAAARISKFSEAELDTLPEAVWRTPLMANILGKFREEREYQDLGATAELTLMRYSVDKLLQQAEVRAGTTGLRSLMGPLCLRKLQNGQRLLAEADFPVEVVFQEALRGHLNFFEPVAGRSAVQIYHLRMHEFLAAEAWQASKEEVDLKSAFREASQQPMLRGALRFRLMLATEHATSLDLDLDDRLAPADAESFEGLLGGLETLRLRLPDSGGLGIGDAGAKGLASALGRLAGLRELVLGLANNGIGREGAQALAGGLRQLSELRKMDLDLRGNPLGDEGARAVGEGLSQCSKLEEVTLDLQLTGNGPEGARALAGGLRQLSELRKMVLGLDSNQLGDEGARAVGEGLSQCSKLEEVTLHLYAVGLGPEGARALTGGLRQLSELRKMDLLLSGKQLGDEGARALGEGLSQCSKLEEVTLYLQSTGLGPEGARALTGGLRQLSELRKMDLLLSGKQLGDEGARALGEGLSQCSKLEEVTLHLSEVDLGPEGAQALAGGLRQLSELRKMVLDLASNQLGDEGARALGEGLSQCSKLEEVKLDLQVTGFGPEGARALAGGLRQLSELRNMVLALASNQLGDEGARAVGEGLSQCSKLEEVTLRLSEVGLGPEGARALAGGLRQLSELRKMDLGLSGNQLGDEGARAVGEGLSQCSSKLEEVTLGLRSTGFGPEGAQALAGGLRQLSELRNMVLRLNGNQFGGEETEQEIRALLEALPAPEKWSKRLVRQGIRLSKNCLESHVLSTYGGNSTWGARGGWKRGPRGASGASAVLDPEACHAGGGDVAMRYAMLLCAIPKPDRAALGLLQDLRIGHSDSESEMETGSEKRGFLGSLLQACKGAARLRTQVQHFEKALRAERSAAIASYAQKLAASDAAASDRKAAKVDGAVEASLQQLCQARLRSRREAAALAQVPRGIQLQVFLDLVEENKEWLELPTGRGKGRKNMYDVCAELVIVHTTCEEKVLVLSEEAARKLSVALEKQSEERLFEEGSLQFRNNTVLEGIEVGGFTIEGILCEGGSLRNDYWADTGRQRRWRTAAEHGRTAQDVQDVQGLPETLRGGQLGEESARRKKGLLKKAGTAIVLRKGVAYADLYDPGEFAPLNAFVSHYWGEATLEFKASLLLHAQKVCPSDPGKMVYYICTFCNNQHCVDLGTDWRQSPFNRALEWVASCYEECQEPMYGAVMMFDKDCSTLTRIWCIFEIFRCSTLGIQLDLYTSDGQLCRSSHEAQLTQLMREILQKVQDIDIRYCDASEQSDKVMIEAAIAEHPGGWTAVFGTIQLQVVDLLSFAAILAVTRDRLTGRRIHPEDLELRDALTGEVKPSTQVIKDCIQGEGPSRILLTGPGGSGKTVFSMEVVRLAAELAGADSASILPVRVPLAELAQYAEEGHAAYQDPSPDLLQRWAQRAFGPDCREIDRGDRRLVLVLDGFDEAGKARRRILDWLQTWLRENLHRCACVVLTSRPSGTSQVVDASGEAREPAPSPVLGKLSERYLLTQDVFPAGCHVQLSDGLGSPAINKVVASEEGFLLQVEGLDLGPGTHEVQVRRKDPRTIFSATVLLERGDLLRAGVLLQQALLDAGGDPAEEDEEDELDAVLVDGTGRRCQNLGTDGMDQWVWPLRAFLVQPGGDGELGRAEVTVQQADGAVFLTGGVGVGDVVQLGSQEIRLDPTERCCGVLLEQAVEQQPARMVELSLQAELSAWLQFLPLELLALRPAAAARISQFSEAELGTLPEAVWRTPLMANILGKFREEREDQDLGAAAELTLMRYSVDKLLQQAEVRTGTTGLRSLMGPLCLRQLQDGQRLLAEDDFPVKVVFQEALRGHLNFFEPVAGRSAVQIYHLRMHEFLAAEASEQEVDLRSAFREASQQPMLRGALRFRLMLATERATSFDLDLSESGTLLAAVDAESFEGLLGGLETLRLRLPDSGGLGIGDAGAKSLAAALGRLAGLRELDLGLGRNCIGPEGARALASGLRQLLELRKMVLDLTLSPFGPQEILLRDEGARALAEGLSQCSKLEEVALHLSNTGLGDEGVRALAEGLSQCSKIEEVKLDLESTGFGPEGARALAGGLRQLSELRKVDLNLQGNKICDEGARALGEGLSQCSKLEEVKLDLFGNGLGPEGARALEGGLRQLSELRKVNLNLQGNEICGEEAKEEIRAFWEALPAPEKETLLGS</sequence>
<dbReference type="GO" id="GO:0048471">
    <property type="term" value="C:perinuclear region of cytoplasm"/>
    <property type="evidence" value="ECO:0007669"/>
    <property type="project" value="TreeGrafter"/>
</dbReference>
<keyword evidence="1" id="KW-0547">Nucleotide-binding</keyword>
<evidence type="ECO:0000259" key="4">
    <source>
        <dbReference type="PROSITE" id="PS50837"/>
    </source>
</evidence>
<dbReference type="Gene3D" id="3.40.50.300">
    <property type="entry name" value="P-loop containing nucleotide triphosphate hydrolases"/>
    <property type="match status" value="2"/>
</dbReference>
<dbReference type="InterPro" id="IPR032675">
    <property type="entry name" value="LRR_dom_sf"/>
</dbReference>
<evidence type="ECO:0000313" key="6">
    <source>
        <dbReference type="Proteomes" id="UP000604046"/>
    </source>
</evidence>
<feature type="compositionally biased region" description="Low complexity" evidence="3">
    <location>
        <begin position="7"/>
        <end position="21"/>
    </location>
</feature>
<gene>
    <name evidence="5" type="primary">NLRC3</name>
    <name evidence="5" type="ORF">SNAT2548_LOCUS33728</name>
</gene>
<dbReference type="Pfam" id="PF13516">
    <property type="entry name" value="LRR_6"/>
    <property type="match status" value="8"/>
</dbReference>
<dbReference type="PANTHER" id="PTHR24113:SF15">
    <property type="entry name" value="NACHT DOMAIN-CONTAINING PROTEIN"/>
    <property type="match status" value="1"/>
</dbReference>
<name>A0A812UXP1_9DINO</name>
<comment type="caution">
    <text evidence="5">The sequence shown here is derived from an EMBL/GenBank/DDBJ whole genome shotgun (WGS) entry which is preliminary data.</text>
</comment>
<feature type="domain" description="NACHT" evidence="4">
    <location>
        <begin position="561"/>
        <end position="689"/>
    </location>
</feature>
<dbReference type="GO" id="GO:0006913">
    <property type="term" value="P:nucleocytoplasmic transport"/>
    <property type="evidence" value="ECO:0007669"/>
    <property type="project" value="TreeGrafter"/>
</dbReference>
<protein>
    <submittedName>
        <fullName evidence="5">NLRC3 protein</fullName>
    </submittedName>
</protein>
<dbReference type="InterPro" id="IPR027417">
    <property type="entry name" value="P-loop_NTPase"/>
</dbReference>
<evidence type="ECO:0000313" key="5">
    <source>
        <dbReference type="EMBL" id="CAE7592485.1"/>
    </source>
</evidence>
<dbReference type="Proteomes" id="UP000604046">
    <property type="component" value="Unassembled WGS sequence"/>
</dbReference>
<dbReference type="InterPro" id="IPR027038">
    <property type="entry name" value="RanGap"/>
</dbReference>
<dbReference type="PANTHER" id="PTHR24113">
    <property type="entry name" value="RAN GTPASE-ACTIVATING PROTEIN 1"/>
    <property type="match status" value="1"/>
</dbReference>
<dbReference type="SMART" id="SM00382">
    <property type="entry name" value="AAA"/>
    <property type="match status" value="2"/>
</dbReference>
<evidence type="ECO:0000256" key="1">
    <source>
        <dbReference type="ARBA" id="ARBA00022741"/>
    </source>
</evidence>
<evidence type="ECO:0000256" key="2">
    <source>
        <dbReference type="ARBA" id="ARBA00022840"/>
    </source>
</evidence>
<dbReference type="InterPro" id="IPR001611">
    <property type="entry name" value="Leu-rich_rpt"/>
</dbReference>
<feature type="region of interest" description="Disordered" evidence="3">
    <location>
        <begin position="1"/>
        <end position="21"/>
    </location>
</feature>
<dbReference type="SMART" id="SM00368">
    <property type="entry name" value="LRR_RI"/>
    <property type="match status" value="23"/>
</dbReference>
<dbReference type="GO" id="GO:0031267">
    <property type="term" value="F:small GTPase binding"/>
    <property type="evidence" value="ECO:0007669"/>
    <property type="project" value="TreeGrafter"/>
</dbReference>
<dbReference type="GO" id="GO:0005829">
    <property type="term" value="C:cytosol"/>
    <property type="evidence" value="ECO:0007669"/>
    <property type="project" value="TreeGrafter"/>
</dbReference>
<dbReference type="Gene3D" id="3.80.10.10">
    <property type="entry name" value="Ribonuclease Inhibitor"/>
    <property type="match status" value="8"/>
</dbReference>
<dbReference type="InterPro" id="IPR003593">
    <property type="entry name" value="AAA+_ATPase"/>
</dbReference>
<reference evidence="5" key="1">
    <citation type="submission" date="2021-02" db="EMBL/GenBank/DDBJ databases">
        <authorList>
            <person name="Dougan E. K."/>
            <person name="Rhodes N."/>
            <person name="Thang M."/>
            <person name="Chan C."/>
        </authorList>
    </citation>
    <scope>NUCLEOTIDE SEQUENCE</scope>
</reference>